<sequence>MNWNLFLLMFYGKVFIIYAFVGYLLVRYIRKGWIRFNPDRMIQCRLRDMLKKRKRIVDFLINLIVISNMIFVSCSFGLSALMDIPIVVSKGAVITEGIVVKGSNIESSNKLECYNVVVEEKDNGKLHDLNLYWENGIHKDDFIKVKYLPHSKTGIVITICHN</sequence>
<keyword evidence="3" id="KW-1185">Reference proteome</keyword>
<organism evidence="2 3">
    <name type="scientific">Faecalibacillus intestinalis</name>
    <dbReference type="NCBI Taxonomy" id="1982626"/>
    <lineage>
        <taxon>Bacteria</taxon>
        <taxon>Bacillati</taxon>
        <taxon>Bacillota</taxon>
        <taxon>Erysipelotrichia</taxon>
        <taxon>Erysipelotrichales</taxon>
        <taxon>Coprobacillaceae</taxon>
        <taxon>Faecalibacillus</taxon>
    </lineage>
</organism>
<dbReference type="EMBL" id="PYLQ01000020">
    <property type="protein sequence ID" value="PST38330.1"/>
    <property type="molecule type" value="Genomic_DNA"/>
</dbReference>
<proteinExistence type="predicted"/>
<reference evidence="2 3" key="1">
    <citation type="journal article" date="2019" name="Int. J. Syst. Evol. Microbiol.">
        <title>Faecalibacillus intestinalis gen. nov., sp. nov. and Faecalibacillus faecis sp. nov., isolated from human faeces.</title>
        <authorList>
            <person name="Seo B."/>
            <person name="Jeon K."/>
            <person name="Baek I."/>
            <person name="Lee Y.M."/>
            <person name="Baek K."/>
            <person name="Ko G."/>
        </authorList>
    </citation>
    <scope>NUCLEOTIDE SEQUENCE [LARGE SCALE GENOMIC DNA]</scope>
    <source>
        <strain evidence="2 3">SNUG30099</strain>
    </source>
</reference>
<comment type="caution">
    <text evidence="2">The sequence shown here is derived from an EMBL/GenBank/DDBJ whole genome shotgun (WGS) entry which is preliminary data.</text>
</comment>
<evidence type="ECO:0000313" key="2">
    <source>
        <dbReference type="EMBL" id="PST38330.1"/>
    </source>
</evidence>
<name>A0A2T3FSS9_9FIRM</name>
<dbReference type="AlphaFoldDB" id="A0A2T3FSS9"/>
<dbReference type="Proteomes" id="UP000240974">
    <property type="component" value="Unassembled WGS sequence"/>
</dbReference>
<feature type="transmembrane region" description="Helical" evidence="1">
    <location>
        <begin position="6"/>
        <end position="26"/>
    </location>
</feature>
<accession>A0A2T3FSS9</accession>
<keyword evidence="1" id="KW-0812">Transmembrane</keyword>
<feature type="transmembrane region" description="Helical" evidence="1">
    <location>
        <begin position="59"/>
        <end position="82"/>
    </location>
</feature>
<evidence type="ECO:0000313" key="3">
    <source>
        <dbReference type="Proteomes" id="UP000240974"/>
    </source>
</evidence>
<keyword evidence="1" id="KW-0472">Membrane</keyword>
<gene>
    <name evidence="2" type="ORF">C7U54_11680</name>
</gene>
<protein>
    <submittedName>
        <fullName evidence="2">Uncharacterized protein</fullName>
    </submittedName>
</protein>
<dbReference type="RefSeq" id="WP_107030419.1">
    <property type="nucleotide sequence ID" value="NZ_PYLQ01000020.1"/>
</dbReference>
<evidence type="ECO:0000256" key="1">
    <source>
        <dbReference type="SAM" id="Phobius"/>
    </source>
</evidence>
<keyword evidence="1" id="KW-1133">Transmembrane helix</keyword>